<comment type="caution">
    <text evidence="1">The sequence shown here is derived from an EMBL/GenBank/DDBJ whole genome shotgun (WGS) entry which is preliminary data.</text>
</comment>
<evidence type="ECO:0000313" key="1">
    <source>
        <dbReference type="EMBL" id="PWK12787.1"/>
    </source>
</evidence>
<reference evidence="1 2" key="1">
    <citation type="submission" date="2018-05" db="EMBL/GenBank/DDBJ databases">
        <title>Genomic Encyclopedia of Type Strains, Phase IV (KMG-IV): sequencing the most valuable type-strain genomes for metagenomic binning, comparative biology and taxonomic classification.</title>
        <authorList>
            <person name="Goeker M."/>
        </authorList>
    </citation>
    <scope>NUCLEOTIDE SEQUENCE [LARGE SCALE GENOMIC DNA]</scope>
    <source>
        <strain evidence="1 2">DSM 18773</strain>
    </source>
</reference>
<dbReference type="EMBL" id="QGGL01000009">
    <property type="protein sequence ID" value="PWK12787.1"/>
    <property type="molecule type" value="Genomic_DNA"/>
</dbReference>
<keyword evidence="2" id="KW-1185">Reference proteome</keyword>
<accession>A0A316D885</accession>
<dbReference type="GO" id="GO:0006265">
    <property type="term" value="P:DNA topological change"/>
    <property type="evidence" value="ECO:0007669"/>
    <property type="project" value="InterPro"/>
</dbReference>
<dbReference type="Proteomes" id="UP000245634">
    <property type="component" value="Unassembled WGS sequence"/>
</dbReference>
<dbReference type="RefSeq" id="WP_170119430.1">
    <property type="nucleotide sequence ID" value="NZ_QGGL01000009.1"/>
</dbReference>
<organism evidence="1 2">
    <name type="scientific">Tumebacillus permanentifrigoris</name>
    <dbReference type="NCBI Taxonomy" id="378543"/>
    <lineage>
        <taxon>Bacteria</taxon>
        <taxon>Bacillati</taxon>
        <taxon>Bacillota</taxon>
        <taxon>Bacilli</taxon>
        <taxon>Bacillales</taxon>
        <taxon>Alicyclobacillaceae</taxon>
        <taxon>Tumebacillus</taxon>
    </lineage>
</organism>
<name>A0A316D885_9BACL</name>
<dbReference type="GO" id="GO:0003690">
    <property type="term" value="F:double-stranded DNA binding"/>
    <property type="evidence" value="ECO:0007669"/>
    <property type="project" value="InterPro"/>
</dbReference>
<dbReference type="InterPro" id="IPR038300">
    <property type="entry name" value="SASP_sf_alpha/beta"/>
</dbReference>
<gene>
    <name evidence="1" type="ORF">C7459_109149</name>
</gene>
<dbReference type="InterPro" id="IPR001448">
    <property type="entry name" value="SASP_alpha/beta-type"/>
</dbReference>
<sequence length="63" mass="7031">MSKPKIPFVRGAQAAREVFRTEVAREIGLDLGPDRARAKPLPIHPVDGAMVKRMIELADRHSK</sequence>
<dbReference type="Gene3D" id="6.10.10.80">
    <property type="entry name" value="Small, acid-soluble spore protein, alpha/beta type-like"/>
    <property type="match status" value="1"/>
</dbReference>
<evidence type="ECO:0000313" key="2">
    <source>
        <dbReference type="Proteomes" id="UP000245634"/>
    </source>
</evidence>
<dbReference type="AlphaFoldDB" id="A0A316D885"/>
<dbReference type="Pfam" id="PF00269">
    <property type="entry name" value="SASP"/>
    <property type="match status" value="1"/>
</dbReference>
<proteinExistence type="predicted"/>
<protein>
    <submittedName>
        <fullName evidence="1">Small acid-soluble spore protein alpha/beta type</fullName>
    </submittedName>
</protein>